<reference evidence="2 3" key="1">
    <citation type="journal article" date="2020" name="Microorganisms">
        <title>Simultaneous Genome Sequencing of Prosthecochloris ethylica and Desulfuromonas acetoxidans within a Syntrophic Mixture Reveals Unique Pili and Protein Interactions.</title>
        <authorList>
            <person name="Kyndt J.A."/>
            <person name="Van Beeumen J.J."/>
            <person name="Meyer T.E."/>
        </authorList>
    </citation>
    <scope>NUCLEOTIDE SEQUENCE [LARGE SCALE GENOMIC DNA]</scope>
    <source>
        <strain evidence="2 3">N3</strain>
    </source>
</reference>
<dbReference type="EMBL" id="JADGII010000009">
    <property type="protein sequence ID" value="MBF0636890.1"/>
    <property type="molecule type" value="Genomic_DNA"/>
</dbReference>
<comment type="caution">
    <text evidence="2">The sequence shown here is derived from an EMBL/GenBank/DDBJ whole genome shotgun (WGS) entry which is preliminary data.</text>
</comment>
<dbReference type="Proteomes" id="UP000619838">
    <property type="component" value="Unassembled WGS sequence"/>
</dbReference>
<dbReference type="RefSeq" id="WP_114607163.1">
    <property type="nucleotide sequence ID" value="NZ_JABVZQ010000001.1"/>
</dbReference>
<organism evidence="2 3">
    <name type="scientific">Prosthecochloris ethylica</name>
    <dbReference type="NCBI Taxonomy" id="2743976"/>
    <lineage>
        <taxon>Bacteria</taxon>
        <taxon>Pseudomonadati</taxon>
        <taxon>Chlorobiota</taxon>
        <taxon>Chlorobiia</taxon>
        <taxon>Chlorobiales</taxon>
        <taxon>Chlorobiaceae</taxon>
        <taxon>Prosthecochloris</taxon>
    </lineage>
</organism>
<protein>
    <submittedName>
        <fullName evidence="2">SoxR reducing system RseC family protein</fullName>
    </submittedName>
</protein>
<keyword evidence="1" id="KW-0812">Transmembrane</keyword>
<accession>A0ABR9XSD3</accession>
<keyword evidence="1" id="KW-1133">Transmembrane helix</keyword>
<sequence length="131" mass="14072">MNARVVKSYKGKAEIQLFCKDASSESAHCGACSMGQKPAQKPEIVLAENPLGAKAGDIVDCELKEYGEIKAATILFIVPLVVFMTALGIAGSMGYELTQSFIFGVLVLAATFLGLQQLLKNKTYYYIAGIK</sequence>
<dbReference type="Pfam" id="PF04246">
    <property type="entry name" value="RseC_MucC"/>
    <property type="match status" value="1"/>
</dbReference>
<name>A0ABR9XSD3_9CHLB</name>
<evidence type="ECO:0000313" key="3">
    <source>
        <dbReference type="Proteomes" id="UP000619838"/>
    </source>
</evidence>
<evidence type="ECO:0000313" key="2">
    <source>
        <dbReference type="EMBL" id="MBF0636890.1"/>
    </source>
</evidence>
<feature type="transmembrane region" description="Helical" evidence="1">
    <location>
        <begin position="74"/>
        <end position="95"/>
    </location>
</feature>
<feature type="transmembrane region" description="Helical" evidence="1">
    <location>
        <begin position="101"/>
        <end position="119"/>
    </location>
</feature>
<keyword evidence="1" id="KW-0472">Membrane</keyword>
<keyword evidence="3" id="KW-1185">Reference proteome</keyword>
<gene>
    <name evidence="2" type="ORF">INT08_06855</name>
</gene>
<evidence type="ECO:0000256" key="1">
    <source>
        <dbReference type="SAM" id="Phobius"/>
    </source>
</evidence>
<proteinExistence type="predicted"/>